<name>A0AAV1E6V6_OLDCO</name>
<gene>
    <name evidence="1" type="ORF">OLC1_LOCUS21503</name>
</gene>
<organism evidence="1 2">
    <name type="scientific">Oldenlandia corymbosa var. corymbosa</name>
    <dbReference type="NCBI Taxonomy" id="529605"/>
    <lineage>
        <taxon>Eukaryota</taxon>
        <taxon>Viridiplantae</taxon>
        <taxon>Streptophyta</taxon>
        <taxon>Embryophyta</taxon>
        <taxon>Tracheophyta</taxon>
        <taxon>Spermatophyta</taxon>
        <taxon>Magnoliopsida</taxon>
        <taxon>eudicotyledons</taxon>
        <taxon>Gunneridae</taxon>
        <taxon>Pentapetalae</taxon>
        <taxon>asterids</taxon>
        <taxon>lamiids</taxon>
        <taxon>Gentianales</taxon>
        <taxon>Rubiaceae</taxon>
        <taxon>Rubioideae</taxon>
        <taxon>Spermacoceae</taxon>
        <taxon>Hedyotis-Oldenlandia complex</taxon>
        <taxon>Oldenlandia</taxon>
    </lineage>
</organism>
<dbReference type="AlphaFoldDB" id="A0AAV1E6V6"/>
<dbReference type="EMBL" id="OX459125">
    <property type="protein sequence ID" value="CAI9114873.1"/>
    <property type="molecule type" value="Genomic_DNA"/>
</dbReference>
<keyword evidence="2" id="KW-1185">Reference proteome</keyword>
<protein>
    <submittedName>
        <fullName evidence="1">OLC1v1015687C1</fullName>
    </submittedName>
</protein>
<proteinExistence type="predicted"/>
<evidence type="ECO:0000313" key="2">
    <source>
        <dbReference type="Proteomes" id="UP001161247"/>
    </source>
</evidence>
<sequence>MGAAIPKAVLGVELLKRKMAPMHRIDLSPLKIIPIITIVLSRCPLNDEKSPIKIHKQENYRNHSRLQVSPNRVSNFKSKKPKSVQVWRRVSPNLIPDSSMDLDCIVDSVTVDTNQNSVESVVVSTTKLEVTHLHETENQWINENSAELNTQLSVESTCYVNEADVNKWWQRKKVLRSLSRVKLQKSGVSWLEKSEKLPIVSKRRSNLTHILRDPDVSRSSSKRKA</sequence>
<reference evidence="1" key="1">
    <citation type="submission" date="2023-03" db="EMBL/GenBank/DDBJ databases">
        <authorList>
            <person name="Julca I."/>
        </authorList>
    </citation>
    <scope>NUCLEOTIDE SEQUENCE</scope>
</reference>
<evidence type="ECO:0000313" key="1">
    <source>
        <dbReference type="EMBL" id="CAI9114873.1"/>
    </source>
</evidence>
<dbReference type="Proteomes" id="UP001161247">
    <property type="component" value="Chromosome 8"/>
</dbReference>
<accession>A0AAV1E6V6</accession>